<reference evidence="3" key="2">
    <citation type="submission" date="2015-09" db="EMBL/GenBank/DDBJ databases">
        <title>Draft genome sequence of a multidrug-resistant Chryseobacterium indologenes isolate from Malaysia.</title>
        <authorList>
            <person name="Yu C.Y."/>
            <person name="Ang G.Y."/>
            <person name="Chan K.-G."/>
        </authorList>
    </citation>
    <scope>NUCLEOTIDE SEQUENCE [LARGE SCALE GENOMIC DNA]</scope>
    <source>
        <strain evidence="3">CI_885</strain>
    </source>
</reference>
<dbReference type="AlphaFoldDB" id="A0A0N0IUD7"/>
<organism evidence="2 3">
    <name type="scientific">Chryseobacterium indologenes</name>
    <name type="common">Flavobacterium indologenes</name>
    <dbReference type="NCBI Taxonomy" id="253"/>
    <lineage>
        <taxon>Bacteria</taxon>
        <taxon>Pseudomonadati</taxon>
        <taxon>Bacteroidota</taxon>
        <taxon>Flavobacteriia</taxon>
        <taxon>Flavobacteriales</taxon>
        <taxon>Weeksellaceae</taxon>
        <taxon>Chryseobacterium group</taxon>
        <taxon>Chryseobacterium</taxon>
    </lineage>
</organism>
<dbReference type="Pfam" id="PF14903">
    <property type="entry name" value="WG_beta_rep"/>
    <property type="match status" value="2"/>
</dbReference>
<keyword evidence="1" id="KW-0175">Coiled coil</keyword>
<sequence length="291" mass="33454">MKNIIFLLLSSFVFGQKATLFPVKKGNQWGFVDQNNKLVIAPQYDLAYPFKEYKVYNSQSKNYTHVMSAHVRLNNQSKCIAENNTEIDCKKLKDISETADNDTYSSIMSATETEVKAMERKAENEKQEIISQLSKDIQEQYESIDVFAKSTPLFLVKKNGKSGIINNTGKLIIPADYDYIEGHSYETSPGKFEPYFIAGPYTRTGVHQYFTKDGKLFLDNYQPYSSIHQFGKLTIVADKNGKKKIYSLPARKYINDKTYDKFSWFTDGMMLVERAGKEFYIDESGKEYIAK</sequence>
<dbReference type="Proteomes" id="UP000037953">
    <property type="component" value="Unassembled WGS sequence"/>
</dbReference>
<evidence type="ECO:0008006" key="4">
    <source>
        <dbReference type="Google" id="ProtNLM"/>
    </source>
</evidence>
<dbReference type="PANTHER" id="PTHR37841">
    <property type="entry name" value="GLR2918 PROTEIN"/>
    <property type="match status" value="1"/>
</dbReference>
<protein>
    <recommendedName>
        <fullName evidence="4">WG repeat-containing protein</fullName>
    </recommendedName>
</protein>
<dbReference type="PATRIC" id="fig|253.9.peg.1904"/>
<evidence type="ECO:0000313" key="3">
    <source>
        <dbReference type="Proteomes" id="UP000037953"/>
    </source>
</evidence>
<name>A0A0N0IUD7_CHRID</name>
<accession>A0A0N0IUD7</accession>
<dbReference type="PANTHER" id="PTHR37841:SF1">
    <property type="entry name" value="DUF3298 DOMAIN-CONTAINING PROTEIN"/>
    <property type="match status" value="1"/>
</dbReference>
<gene>
    <name evidence="2" type="ORF">AOB46_19665</name>
</gene>
<dbReference type="OrthoDB" id="2485468at2"/>
<dbReference type="EMBL" id="LJOD01000017">
    <property type="protein sequence ID" value="KPE49561.1"/>
    <property type="molecule type" value="Genomic_DNA"/>
</dbReference>
<dbReference type="InterPro" id="IPR032774">
    <property type="entry name" value="WG_beta_rep"/>
</dbReference>
<comment type="caution">
    <text evidence="2">The sequence shown here is derived from an EMBL/GenBank/DDBJ whole genome shotgun (WGS) entry which is preliminary data.</text>
</comment>
<evidence type="ECO:0000256" key="1">
    <source>
        <dbReference type="SAM" id="Coils"/>
    </source>
</evidence>
<evidence type="ECO:0000313" key="2">
    <source>
        <dbReference type="EMBL" id="KPE49561.1"/>
    </source>
</evidence>
<proteinExistence type="predicted"/>
<dbReference type="RefSeq" id="WP_062702566.1">
    <property type="nucleotide sequence ID" value="NZ_LJOD01000017.1"/>
</dbReference>
<feature type="coiled-coil region" evidence="1">
    <location>
        <begin position="108"/>
        <end position="135"/>
    </location>
</feature>
<reference evidence="2 3" key="1">
    <citation type="journal article" date="2015" name="Genom Data">
        <title>Draft genome sequence of a multidrug-resistant Chryseobacterium indologenes isolate from Malaysia.</title>
        <authorList>
            <person name="Yu C.Y."/>
            <person name="Ang G.Y."/>
            <person name="Cheng H.J."/>
            <person name="Cheong Y.M."/>
            <person name="Yin W.F."/>
            <person name="Chan K.G."/>
        </authorList>
    </citation>
    <scope>NUCLEOTIDE SEQUENCE [LARGE SCALE GENOMIC DNA]</scope>
    <source>
        <strain evidence="2 3">CI_885</strain>
    </source>
</reference>